<sequence>MGAKPVPGKYVNKDEAGGEMVKYLSDALFEHRAEKVRKSPVFSVGIDKETDRTKEPHLSSVVRFIDGRWLVTVKWELAGMNEKNASAINRSLRASLARGGVDEKKCGAFGSDGAAVMRGRLNGVDKKFEQTAGKVVSSHCALHRCALSISSAGKDNENAKEADTTIRALHVLAKSSDDNIRMYLEVRRMIGTAAKLPAGAWRRLMTRGGGGKGQIPTRRVLMCKGRLGGIPNPMFHRKREMTPMIRTGRSPGRGGGENGESSREKSSPRLNRGRDKEE</sequence>
<accession>A0A0G4I249</accession>
<gene>
    <name evidence="2" type="ORF">Cvel_34961</name>
</gene>
<dbReference type="PANTHER" id="PTHR46880">
    <property type="entry name" value="RAS-ASSOCIATING DOMAIN-CONTAINING PROTEIN"/>
    <property type="match status" value="1"/>
</dbReference>
<dbReference type="EMBL" id="CDMZ01004813">
    <property type="protein sequence ID" value="CEM50979.1"/>
    <property type="molecule type" value="Genomic_DNA"/>
</dbReference>
<organism evidence="2">
    <name type="scientific">Chromera velia CCMP2878</name>
    <dbReference type="NCBI Taxonomy" id="1169474"/>
    <lineage>
        <taxon>Eukaryota</taxon>
        <taxon>Sar</taxon>
        <taxon>Alveolata</taxon>
        <taxon>Colpodellida</taxon>
        <taxon>Chromeraceae</taxon>
        <taxon>Chromera</taxon>
    </lineage>
</organism>
<dbReference type="VEuPathDB" id="CryptoDB:Cvel_34961"/>
<protein>
    <recommendedName>
        <fullName evidence="3">DUF4371 domain-containing protein</fullName>
    </recommendedName>
</protein>
<evidence type="ECO:0008006" key="3">
    <source>
        <dbReference type="Google" id="ProtNLM"/>
    </source>
</evidence>
<feature type="compositionally biased region" description="Basic and acidic residues" evidence="1">
    <location>
        <begin position="260"/>
        <end position="278"/>
    </location>
</feature>
<dbReference type="AlphaFoldDB" id="A0A0G4I249"/>
<dbReference type="PANTHER" id="PTHR46880:SF5">
    <property type="entry name" value="DUF4371 DOMAIN-CONTAINING PROTEIN"/>
    <property type="match status" value="1"/>
</dbReference>
<feature type="region of interest" description="Disordered" evidence="1">
    <location>
        <begin position="241"/>
        <end position="278"/>
    </location>
</feature>
<name>A0A0G4I249_9ALVE</name>
<evidence type="ECO:0000313" key="2">
    <source>
        <dbReference type="EMBL" id="CEM50979.1"/>
    </source>
</evidence>
<reference evidence="2" key="1">
    <citation type="submission" date="2014-11" db="EMBL/GenBank/DDBJ databases">
        <authorList>
            <person name="Otto D Thomas"/>
            <person name="Naeem Raeece"/>
        </authorList>
    </citation>
    <scope>NUCLEOTIDE SEQUENCE</scope>
</reference>
<evidence type="ECO:0000256" key="1">
    <source>
        <dbReference type="SAM" id="MobiDB-lite"/>
    </source>
</evidence>
<dbReference type="PhylomeDB" id="A0A0G4I249"/>
<proteinExistence type="predicted"/>